<dbReference type="Gene3D" id="3.90.75.10">
    <property type="entry name" value="Homing Intron 3 (I-ppo) Encoded Endonuclease, Chain A"/>
    <property type="match status" value="1"/>
</dbReference>
<organism evidence="3 4">
    <name type="scientific">Stachybotrys elegans</name>
    <dbReference type="NCBI Taxonomy" id="80388"/>
    <lineage>
        <taxon>Eukaryota</taxon>
        <taxon>Fungi</taxon>
        <taxon>Dikarya</taxon>
        <taxon>Ascomycota</taxon>
        <taxon>Pezizomycotina</taxon>
        <taxon>Sordariomycetes</taxon>
        <taxon>Hypocreomycetidae</taxon>
        <taxon>Hypocreales</taxon>
        <taxon>Stachybotryaceae</taxon>
        <taxon>Stachybotrys</taxon>
    </lineage>
</organism>
<accession>A0A8K0SRL3</accession>
<feature type="compositionally biased region" description="Basic and acidic residues" evidence="1">
    <location>
        <begin position="95"/>
        <end position="104"/>
    </location>
</feature>
<proteinExistence type="predicted"/>
<evidence type="ECO:0000256" key="1">
    <source>
        <dbReference type="SAM" id="MobiDB-lite"/>
    </source>
</evidence>
<evidence type="ECO:0000259" key="2">
    <source>
        <dbReference type="Pfam" id="PF05551"/>
    </source>
</evidence>
<dbReference type="Proteomes" id="UP000813444">
    <property type="component" value="Unassembled WGS sequence"/>
</dbReference>
<gene>
    <name evidence="3" type="ORF">B0I35DRAFT_432239</name>
</gene>
<protein>
    <recommendedName>
        <fullName evidence="2">Zinc-binding loop region of homing endonuclease domain-containing protein</fullName>
    </recommendedName>
</protein>
<dbReference type="EMBL" id="JAGPNK010000007">
    <property type="protein sequence ID" value="KAH7318512.1"/>
    <property type="molecule type" value="Genomic_DNA"/>
</dbReference>
<dbReference type="Pfam" id="PF05551">
    <property type="entry name" value="zf-His_Me_endon"/>
    <property type="match status" value="1"/>
</dbReference>
<name>A0A8K0SRL3_9HYPO</name>
<evidence type="ECO:0000313" key="3">
    <source>
        <dbReference type="EMBL" id="KAH7318512.1"/>
    </source>
</evidence>
<comment type="caution">
    <text evidence="3">The sequence shown here is derived from an EMBL/GenBank/DDBJ whole genome shotgun (WGS) entry which is preliminary data.</text>
</comment>
<feature type="domain" description="Zinc-binding loop region of homing endonuclease" evidence="2">
    <location>
        <begin position="3"/>
        <end position="80"/>
    </location>
</feature>
<dbReference type="AlphaFoldDB" id="A0A8K0SRL3"/>
<dbReference type="OrthoDB" id="5272330at2759"/>
<dbReference type="SUPFAM" id="SSF54060">
    <property type="entry name" value="His-Me finger endonucleases"/>
    <property type="match status" value="1"/>
</dbReference>
<evidence type="ECO:0000313" key="4">
    <source>
        <dbReference type="Proteomes" id="UP000813444"/>
    </source>
</evidence>
<feature type="region of interest" description="Disordered" evidence="1">
    <location>
        <begin position="71"/>
        <end position="104"/>
    </location>
</feature>
<dbReference type="InterPro" id="IPR044925">
    <property type="entry name" value="His-Me_finger_sf"/>
</dbReference>
<dbReference type="InterPro" id="IPR008704">
    <property type="entry name" value="Endonuclease_Zinc-binding_loop"/>
</dbReference>
<dbReference type="InterPro" id="IPR044930">
    <property type="entry name" value="Homing_endonuclease_His-Me"/>
</dbReference>
<sequence>MNCWQYTGNFNTNGYRIYKYTPPPNTRIQRSFTMHNIAYVDFNGQNPQPAQQISHLCDVRNCFNPEHPVAESVQTNNRHRSWAPDCQPLHPSASLHEDTYRAAV</sequence>
<reference evidence="3" key="1">
    <citation type="journal article" date="2021" name="Nat. Commun.">
        <title>Genetic determinants of endophytism in the Arabidopsis root mycobiome.</title>
        <authorList>
            <person name="Mesny F."/>
            <person name="Miyauchi S."/>
            <person name="Thiergart T."/>
            <person name="Pickel B."/>
            <person name="Atanasova L."/>
            <person name="Karlsson M."/>
            <person name="Huettel B."/>
            <person name="Barry K.W."/>
            <person name="Haridas S."/>
            <person name="Chen C."/>
            <person name="Bauer D."/>
            <person name="Andreopoulos W."/>
            <person name="Pangilinan J."/>
            <person name="LaButti K."/>
            <person name="Riley R."/>
            <person name="Lipzen A."/>
            <person name="Clum A."/>
            <person name="Drula E."/>
            <person name="Henrissat B."/>
            <person name="Kohler A."/>
            <person name="Grigoriev I.V."/>
            <person name="Martin F.M."/>
            <person name="Hacquard S."/>
        </authorList>
    </citation>
    <scope>NUCLEOTIDE SEQUENCE</scope>
    <source>
        <strain evidence="3">MPI-CAGE-CH-0235</strain>
    </source>
</reference>
<dbReference type="GO" id="GO:0004519">
    <property type="term" value="F:endonuclease activity"/>
    <property type="evidence" value="ECO:0007669"/>
    <property type="project" value="InterPro"/>
</dbReference>
<keyword evidence="4" id="KW-1185">Reference proteome</keyword>